<proteinExistence type="predicted"/>
<reference evidence="2" key="1">
    <citation type="submission" date="2016-10" db="EMBL/GenBank/DDBJ databases">
        <authorList>
            <person name="Varghese N."/>
            <person name="Submissions S."/>
        </authorList>
    </citation>
    <scope>NUCLEOTIDE SEQUENCE [LARGE SCALE GENOMIC DNA]</scope>
    <source>
        <strain evidence="2">DSM 28881</strain>
    </source>
</reference>
<dbReference type="AlphaFoldDB" id="A0A1I3R0M6"/>
<dbReference type="EMBL" id="FORM01000007">
    <property type="protein sequence ID" value="SFJ39898.1"/>
    <property type="molecule type" value="Genomic_DNA"/>
</dbReference>
<protein>
    <recommendedName>
        <fullName evidence="3">Glycosyl transferase family 28 C-terminal domain-containing protein</fullName>
    </recommendedName>
</protein>
<accession>A0A1I3R0M6</accession>
<evidence type="ECO:0000313" key="2">
    <source>
        <dbReference type="Proteomes" id="UP000199559"/>
    </source>
</evidence>
<evidence type="ECO:0000313" key="1">
    <source>
        <dbReference type="EMBL" id="SFJ39898.1"/>
    </source>
</evidence>
<sequence length="273" mass="31573">MHVFYAQGGGLGHLTRTDKLIKSLNIPLELVVIISPSHFTGYFKNYQFIKLAWSDTPSTWTKQITEVIKKLEITSFYIDTFPFGLKGELCAVYKGFPNVNYTYVARVLKWETYLKAMPQITTVNFSETLILEKLYNTHLEWITNHSTHTTNLTLKSSSITPITFLETPYVMVVHSGGQADVLHIIARANTDYKSDQNMKIVVFTQVDIQLKQKNVIIYKDRFPVSQYYKHATKIYTAAGFNSIQELKKYINKHVIIPFEKLYDDQFFRVSNSL</sequence>
<dbReference type="STRING" id="1144750.SAMN05443431_10758"/>
<name>A0A1I3R0M6_9FLAO</name>
<keyword evidence="2" id="KW-1185">Reference proteome</keyword>
<gene>
    <name evidence="1" type="ORF">SAMN05443431_10758</name>
</gene>
<organism evidence="1 2">
    <name type="scientific">Olleya namhaensis</name>
    <dbReference type="NCBI Taxonomy" id="1144750"/>
    <lineage>
        <taxon>Bacteria</taxon>
        <taxon>Pseudomonadati</taxon>
        <taxon>Bacteroidota</taxon>
        <taxon>Flavobacteriia</taxon>
        <taxon>Flavobacteriales</taxon>
        <taxon>Flavobacteriaceae</taxon>
    </lineage>
</organism>
<evidence type="ECO:0008006" key="3">
    <source>
        <dbReference type="Google" id="ProtNLM"/>
    </source>
</evidence>
<dbReference type="RefSeq" id="WP_090840783.1">
    <property type="nucleotide sequence ID" value="NZ_FORM01000007.1"/>
</dbReference>
<dbReference type="Proteomes" id="UP000199559">
    <property type="component" value="Unassembled WGS sequence"/>
</dbReference>